<dbReference type="InterPro" id="IPR036237">
    <property type="entry name" value="Xyl_isomerase-like_sf"/>
</dbReference>
<evidence type="ECO:0000259" key="3">
    <source>
        <dbReference type="Pfam" id="PF01261"/>
    </source>
</evidence>
<dbReference type="PIRSF" id="PIRSF006241">
    <property type="entry name" value="HyI"/>
    <property type="match status" value="1"/>
</dbReference>
<keyword evidence="5" id="KW-1185">Reference proteome</keyword>
<evidence type="ECO:0000313" key="4">
    <source>
        <dbReference type="EMBL" id="WCR07722.1"/>
    </source>
</evidence>
<comment type="similarity">
    <text evidence="2">Belongs to the hyi family.</text>
</comment>
<gene>
    <name evidence="4" type="ORF">JHX87_02475</name>
</gene>
<sequence length="254" mass="27943">MPRFAANLTYLFTELPMLDRFAAAAEAGFGAVEILYPYDMDPRALFQAAQSAGLEIVLMNCPPPNWSGGPRGFAAVPGLESRFRSDFDRALRLAQALHIRHIRIIPGAAQGRHARRTLIENLTWAAARAPHANLVMKPVSPTILPGSYLCDFGLAAEIIAEVGAGNLGLQLDSFHAQDMTGSVLSVWREHASLIRHVQIAGHPHRHEPAVDDPEFLALFQDMDSQDFQGWVSARYNPSARTDLGLGWLDNATRR</sequence>
<dbReference type="PANTHER" id="PTHR43489:SF6">
    <property type="entry name" value="HYDROXYPYRUVATE ISOMERASE-RELATED"/>
    <property type="match status" value="1"/>
</dbReference>
<dbReference type="InterPro" id="IPR050417">
    <property type="entry name" value="Sugar_Epim/Isomerase"/>
</dbReference>
<dbReference type="RefSeq" id="WP_271886217.1">
    <property type="nucleotide sequence ID" value="NZ_CP067136.1"/>
</dbReference>
<reference evidence="4 5" key="1">
    <citation type="submission" date="2021-01" db="EMBL/GenBank/DDBJ databases">
        <title>Biogeographic distribution of Paracoccus.</title>
        <authorList>
            <person name="Hollensteiner J."/>
            <person name="Leineberger J."/>
            <person name="Brinkhoff T."/>
            <person name="Daniel R."/>
        </authorList>
    </citation>
    <scope>NUCLEOTIDE SEQUENCE [LARGE SCALE GENOMIC DNA]</scope>
    <source>
        <strain evidence="4 5">KCTC 22803</strain>
    </source>
</reference>
<accession>A0ABY7SMJ9</accession>
<dbReference type="Pfam" id="PF01261">
    <property type="entry name" value="AP_endonuc_2"/>
    <property type="match status" value="1"/>
</dbReference>
<name>A0ABY7SMJ9_9RHOB</name>
<evidence type="ECO:0000313" key="5">
    <source>
        <dbReference type="Proteomes" id="UP001219349"/>
    </source>
</evidence>
<dbReference type="Gene3D" id="3.20.20.150">
    <property type="entry name" value="Divalent-metal-dependent TIM barrel enzymes"/>
    <property type="match status" value="1"/>
</dbReference>
<dbReference type="PANTHER" id="PTHR43489">
    <property type="entry name" value="ISOMERASE"/>
    <property type="match status" value="1"/>
</dbReference>
<dbReference type="SUPFAM" id="SSF51658">
    <property type="entry name" value="Xylose isomerase-like"/>
    <property type="match status" value="1"/>
</dbReference>
<organism evidence="4 5">
    <name type="scientific">Paracoccus fistulariae</name>
    <dbReference type="NCBI Taxonomy" id="658446"/>
    <lineage>
        <taxon>Bacteria</taxon>
        <taxon>Pseudomonadati</taxon>
        <taxon>Pseudomonadota</taxon>
        <taxon>Alphaproteobacteria</taxon>
        <taxon>Rhodobacterales</taxon>
        <taxon>Paracoccaceae</taxon>
        <taxon>Paracoccus</taxon>
    </lineage>
</organism>
<dbReference type="EMBL" id="CP067136">
    <property type="protein sequence ID" value="WCR07722.1"/>
    <property type="molecule type" value="Genomic_DNA"/>
</dbReference>
<evidence type="ECO:0000256" key="1">
    <source>
        <dbReference type="ARBA" id="ARBA00023235"/>
    </source>
</evidence>
<evidence type="ECO:0000256" key="2">
    <source>
        <dbReference type="PIRNR" id="PIRNR006241"/>
    </source>
</evidence>
<dbReference type="Proteomes" id="UP001219349">
    <property type="component" value="Chromosome"/>
</dbReference>
<protein>
    <submittedName>
        <fullName evidence="4">TIM barrel protein</fullName>
    </submittedName>
</protein>
<dbReference type="InterPro" id="IPR013022">
    <property type="entry name" value="Xyl_isomerase-like_TIM-brl"/>
</dbReference>
<keyword evidence="1 2" id="KW-0413">Isomerase</keyword>
<feature type="domain" description="Xylose isomerase-like TIM barrel" evidence="3">
    <location>
        <begin position="21"/>
        <end position="250"/>
    </location>
</feature>
<dbReference type="InterPro" id="IPR026040">
    <property type="entry name" value="HyI-like"/>
</dbReference>
<proteinExistence type="inferred from homology"/>